<dbReference type="InterPro" id="IPR006680">
    <property type="entry name" value="Amidohydro-rel"/>
</dbReference>
<reference evidence="3 4" key="1">
    <citation type="journal article" date="2017" name="Int. J. Syst. Evol. Microbiol.">
        <title>Erythrobacter aquimixticola sp. nov., isolated from the junction between the ocean and a freshwater spring.</title>
        <authorList>
            <person name="Park S."/>
            <person name="Jung Y.T."/>
            <person name="Choi S.J."/>
            <person name="Yoon J.H."/>
        </authorList>
    </citation>
    <scope>NUCLEOTIDE SEQUENCE [LARGE SCALE GENOMIC DNA]</scope>
    <source>
        <strain evidence="3 4">JSSK-14</strain>
    </source>
</reference>
<gene>
    <name evidence="3" type="ORF">D6201_07100</name>
</gene>
<dbReference type="SUPFAM" id="SSF51338">
    <property type="entry name" value="Composite domain of metallo-dependent hydrolases"/>
    <property type="match status" value="1"/>
</dbReference>
<dbReference type="AlphaFoldDB" id="A0A419RTR0"/>
<comment type="caution">
    <text evidence="3">The sequence shown here is derived from an EMBL/GenBank/DDBJ whole genome shotgun (WGS) entry which is preliminary data.</text>
</comment>
<dbReference type="SUPFAM" id="SSF51556">
    <property type="entry name" value="Metallo-dependent hydrolases"/>
    <property type="match status" value="1"/>
</dbReference>
<evidence type="ECO:0000313" key="3">
    <source>
        <dbReference type="EMBL" id="RJY09159.1"/>
    </source>
</evidence>
<proteinExistence type="predicted"/>
<dbReference type="InterPro" id="IPR051781">
    <property type="entry name" value="Metallo-dep_Hydrolase"/>
</dbReference>
<protein>
    <submittedName>
        <fullName evidence="3">Amidohydrolase</fullName>
    </submittedName>
</protein>
<dbReference type="PANTHER" id="PTHR43135">
    <property type="entry name" value="ALPHA-D-RIBOSE 1-METHYLPHOSPHONATE 5-TRIPHOSPHATE DIPHOSPHATASE"/>
    <property type="match status" value="1"/>
</dbReference>
<organism evidence="3 4">
    <name type="scientific">Aurantiacibacter aquimixticola</name>
    <dbReference type="NCBI Taxonomy" id="1958945"/>
    <lineage>
        <taxon>Bacteria</taxon>
        <taxon>Pseudomonadati</taxon>
        <taxon>Pseudomonadota</taxon>
        <taxon>Alphaproteobacteria</taxon>
        <taxon>Sphingomonadales</taxon>
        <taxon>Erythrobacteraceae</taxon>
        <taxon>Aurantiacibacter</taxon>
    </lineage>
</organism>
<sequence>MPSTKAALAAASALAALATTPAAAQERPIAFTGATIHTMNADSGTGTIQGGTLVVHNGEIVAVGGAGTAIPASAETRDASGMVIMPGIVDTHSHIGQVSGADSSSAIQPDVRALDSINVRHSSIARARAGGVTTANIMPGSGWLMSGQTFYMHLVEGNTIEELAHRNADGGIAGGMKMANGTNPIRDNPAFPSTRARSAAMVRSHFVAAQEYCEGDRSPRNIGMEAMCEILDGERLVHFHTHRSDDIMTALRLREEFGFDMLIQHGIESGQVAREIAAAGVPVSAILVDSPGGKLEAMSADIDTAAELERAGVFLSLHSDDPIIDSRLMFRQAAIAVRGGMSREGALRAMTINGAVQLGLDDRVGSLAPGKYADFLILDGDPLSVYTDLQETWVMGENVFDITDPDDALQASGGYGAGDPQSAGHHVLEREAIMLEGAR</sequence>
<dbReference type="Proteomes" id="UP000285232">
    <property type="component" value="Unassembled WGS sequence"/>
</dbReference>
<dbReference type="GO" id="GO:0016810">
    <property type="term" value="F:hydrolase activity, acting on carbon-nitrogen (but not peptide) bonds"/>
    <property type="evidence" value="ECO:0007669"/>
    <property type="project" value="InterPro"/>
</dbReference>
<keyword evidence="3" id="KW-0378">Hydrolase</keyword>
<dbReference type="Gene3D" id="2.30.40.10">
    <property type="entry name" value="Urease, subunit C, domain 1"/>
    <property type="match status" value="1"/>
</dbReference>
<keyword evidence="1" id="KW-0732">Signal</keyword>
<dbReference type="RefSeq" id="WP_120048165.1">
    <property type="nucleotide sequence ID" value="NZ_RAHX01000001.1"/>
</dbReference>
<dbReference type="Gene3D" id="3.20.20.140">
    <property type="entry name" value="Metal-dependent hydrolases"/>
    <property type="match status" value="1"/>
</dbReference>
<dbReference type="OrthoDB" id="9802793at2"/>
<dbReference type="InterPro" id="IPR032466">
    <property type="entry name" value="Metal_Hydrolase"/>
</dbReference>
<evidence type="ECO:0000313" key="4">
    <source>
        <dbReference type="Proteomes" id="UP000285232"/>
    </source>
</evidence>
<dbReference type="PANTHER" id="PTHR43135:SF3">
    <property type="entry name" value="ALPHA-D-RIBOSE 1-METHYLPHOSPHONATE 5-TRIPHOSPHATE DIPHOSPHATASE"/>
    <property type="match status" value="1"/>
</dbReference>
<accession>A0A419RTR0</accession>
<feature type="signal peptide" evidence="1">
    <location>
        <begin position="1"/>
        <end position="24"/>
    </location>
</feature>
<dbReference type="EMBL" id="RAHX01000001">
    <property type="protein sequence ID" value="RJY09159.1"/>
    <property type="molecule type" value="Genomic_DNA"/>
</dbReference>
<feature type="chain" id="PRO_5019383982" evidence="1">
    <location>
        <begin position="25"/>
        <end position="439"/>
    </location>
</feature>
<dbReference type="Pfam" id="PF01979">
    <property type="entry name" value="Amidohydro_1"/>
    <property type="match status" value="1"/>
</dbReference>
<name>A0A419RTR0_9SPHN</name>
<evidence type="ECO:0000256" key="1">
    <source>
        <dbReference type="SAM" id="SignalP"/>
    </source>
</evidence>
<dbReference type="InterPro" id="IPR011059">
    <property type="entry name" value="Metal-dep_hydrolase_composite"/>
</dbReference>
<keyword evidence="4" id="KW-1185">Reference proteome</keyword>
<evidence type="ECO:0000259" key="2">
    <source>
        <dbReference type="Pfam" id="PF01979"/>
    </source>
</evidence>
<feature type="domain" description="Amidohydrolase-related" evidence="2">
    <location>
        <begin position="83"/>
        <end position="391"/>
    </location>
</feature>